<evidence type="ECO:0000259" key="5">
    <source>
        <dbReference type="SMART" id="SM00642"/>
    </source>
</evidence>
<dbReference type="EMBL" id="CP132942">
    <property type="protein sequence ID" value="XCB35167.1"/>
    <property type="molecule type" value="Genomic_DNA"/>
</dbReference>
<name>A0AAU7ZW32_9BACT</name>
<dbReference type="Gene3D" id="3.90.400.10">
    <property type="entry name" value="Oligo-1,6-glucosidase, Domain 2"/>
    <property type="match status" value="1"/>
</dbReference>
<gene>
    <name evidence="6" type="ORF">RBB77_09805</name>
</gene>
<dbReference type="KEGG" id="tpsc:RBB77_09805"/>
<dbReference type="CDD" id="cd11333">
    <property type="entry name" value="AmyAc_SI_OligoGlu_DGase"/>
    <property type="match status" value="1"/>
</dbReference>
<reference evidence="6" key="2">
    <citation type="journal article" date="2024" name="Environ. Microbiol.">
        <title>Genome analysis and description of Tunturibacter gen. nov. expands the diversity of Terriglobia in tundra soils.</title>
        <authorList>
            <person name="Messyasz A."/>
            <person name="Mannisto M.K."/>
            <person name="Kerkhof L.J."/>
            <person name="Haggblom M.M."/>
        </authorList>
    </citation>
    <scope>NUCLEOTIDE SEQUENCE</scope>
    <source>
        <strain evidence="6">X5P6</strain>
    </source>
</reference>
<dbReference type="InterPro" id="IPR006047">
    <property type="entry name" value="GH13_cat_dom"/>
</dbReference>
<comment type="similarity">
    <text evidence="1">Belongs to the glycosyl hydrolase 13 family.</text>
</comment>
<dbReference type="SMART" id="SM00642">
    <property type="entry name" value="Aamy"/>
    <property type="match status" value="1"/>
</dbReference>
<evidence type="ECO:0000256" key="1">
    <source>
        <dbReference type="ARBA" id="ARBA00008061"/>
    </source>
</evidence>
<evidence type="ECO:0000256" key="4">
    <source>
        <dbReference type="SAM" id="SignalP"/>
    </source>
</evidence>
<accession>A0AAU7ZW32</accession>
<dbReference type="PANTHER" id="PTHR10357">
    <property type="entry name" value="ALPHA-AMYLASE FAMILY MEMBER"/>
    <property type="match status" value="1"/>
</dbReference>
<dbReference type="Pfam" id="PF00128">
    <property type="entry name" value="Alpha-amylase"/>
    <property type="match status" value="1"/>
</dbReference>
<dbReference type="AlphaFoldDB" id="A0AAU7ZW32"/>
<evidence type="ECO:0000313" key="6">
    <source>
        <dbReference type="EMBL" id="XCB35167.1"/>
    </source>
</evidence>
<feature type="chain" id="PRO_5043336116" evidence="4">
    <location>
        <begin position="27"/>
        <end position="415"/>
    </location>
</feature>
<feature type="signal peptide" evidence="4">
    <location>
        <begin position="1"/>
        <end position="26"/>
    </location>
</feature>
<evidence type="ECO:0000256" key="3">
    <source>
        <dbReference type="ARBA" id="ARBA00023295"/>
    </source>
</evidence>
<reference evidence="6" key="1">
    <citation type="submission" date="2023-08" db="EMBL/GenBank/DDBJ databases">
        <authorList>
            <person name="Messyasz A."/>
            <person name="Mannisto M.K."/>
            <person name="Kerkhof L.J."/>
            <person name="Haggblom M."/>
        </authorList>
    </citation>
    <scope>NUCLEOTIDE SEQUENCE</scope>
    <source>
        <strain evidence="6">X5P6</strain>
    </source>
</reference>
<dbReference type="InterPro" id="IPR017853">
    <property type="entry name" value="GH"/>
</dbReference>
<keyword evidence="4" id="KW-0732">Signal</keyword>
<proteinExistence type="inferred from homology"/>
<dbReference type="SUPFAM" id="SSF51445">
    <property type="entry name" value="(Trans)glycosidases"/>
    <property type="match status" value="1"/>
</dbReference>
<dbReference type="FunFam" id="3.90.400.10:FF:000002">
    <property type="entry name" value="Sucrose isomerase"/>
    <property type="match status" value="1"/>
</dbReference>
<keyword evidence="3" id="KW-0326">Glycosidase</keyword>
<dbReference type="Gene3D" id="3.20.20.80">
    <property type="entry name" value="Glycosidases"/>
    <property type="match status" value="1"/>
</dbReference>
<organism evidence="6">
    <name type="scientific">Tunturiibacter psychrotolerans</name>
    <dbReference type="NCBI Taxonomy" id="3069686"/>
    <lineage>
        <taxon>Bacteria</taxon>
        <taxon>Pseudomonadati</taxon>
        <taxon>Acidobacteriota</taxon>
        <taxon>Terriglobia</taxon>
        <taxon>Terriglobales</taxon>
        <taxon>Acidobacteriaceae</taxon>
        <taxon>Tunturiibacter</taxon>
    </lineage>
</organism>
<feature type="domain" description="Glycosyl hydrolase family 13 catalytic" evidence="5">
    <location>
        <begin position="49"/>
        <end position="415"/>
    </location>
</feature>
<dbReference type="PANTHER" id="PTHR10357:SF179">
    <property type="entry name" value="NEUTRAL AND BASIC AMINO ACID TRANSPORT PROTEIN RBAT"/>
    <property type="match status" value="1"/>
</dbReference>
<keyword evidence="2" id="KW-0378">Hydrolase</keyword>
<dbReference type="InterPro" id="IPR045857">
    <property type="entry name" value="O16G_dom_2"/>
</dbReference>
<sequence>MIDRRTFSKYLGASAGFALMPQGANAAAGLIPTPNDAGETWWKAAVLYQIYPRSFQDSNGDGLGDFPGITSRLGYLQDLGIDAVWVTACFDSPNADNGYDVRDYRRIHPDFGTMDDFEHFMAKAKKHNIRVILDMVFNHSSDEHDWFKQSRSSRDNPYRDFYFWRDPVNGGPPNNWPSFFGGSGWEFDRATGQYYLHHYAVKQPDLNWENPRVRKELYAVLNFWAAKGVSGFRFDCVGEISKPLPFRDMTPAELEEDGNTLRTSGPRLDQYLKEIRASTSDFPDLYFVGEGWGMTRERIVRATDDRDKELSSAFRFDFQLLDIAEGWRKVPWSLGKLKAFNLENQFQDDLHVWPVVFLGDHDFSRAVSRFGSNRPEFQVRSAKLLATMLLTLRGTPLVYQGDEIGMSNFPFTDIS</sequence>
<protein>
    <submittedName>
        <fullName evidence="6">Alpha-glucosidase</fullName>
    </submittedName>
</protein>
<evidence type="ECO:0000256" key="2">
    <source>
        <dbReference type="ARBA" id="ARBA00022801"/>
    </source>
</evidence>
<dbReference type="GO" id="GO:0004556">
    <property type="term" value="F:alpha-amylase activity"/>
    <property type="evidence" value="ECO:0007669"/>
    <property type="project" value="TreeGrafter"/>
</dbReference>
<dbReference type="GO" id="GO:0009313">
    <property type="term" value="P:oligosaccharide catabolic process"/>
    <property type="evidence" value="ECO:0007669"/>
    <property type="project" value="TreeGrafter"/>
</dbReference>